<feature type="transmembrane region" description="Helical" evidence="5">
    <location>
        <begin position="223"/>
        <end position="245"/>
    </location>
</feature>
<dbReference type="PANTHER" id="PTHR23360">
    <property type="entry name" value="G-PROTEIN COUPLED RECEPTORS FAMILY 1 PROFILE DOMAIN-CONTAINING PROTEIN-RELATED"/>
    <property type="match status" value="1"/>
</dbReference>
<feature type="transmembrane region" description="Helical" evidence="5">
    <location>
        <begin position="171"/>
        <end position="195"/>
    </location>
</feature>
<evidence type="ECO:0000313" key="7">
    <source>
        <dbReference type="EMBL" id="KAK0405734.1"/>
    </source>
</evidence>
<sequence>MLPLNALMIVYIVEGAFVLIVNIPSIFVIYSVSRLSRSKDIIALGGLCLADISHSLAFFVAGIMRKHKIDIGLEHELVEQWTCYFVAFDIMFFVGYQFTGLMTMVVSLDRLLAVTCPLMHATLRTRHYLLMIGLQLVYCVAIYFIALPFQMSSTLLVSGLCFTSTGFYRPIWSYLLSFRIITIGTSVLLYVPIVWKTRKLLAGSKKPAVASRFNVKKQRLARLNVTIGLASISGLVLLFVPDILILFDLFGVAAFDVIFYIIALNKCVVNVFFFTFRHRELRTAFMRPFLKHFGHELSHVAKVKMSKHVECP</sequence>
<feature type="transmembrane region" description="Helical" evidence="5">
    <location>
        <begin position="6"/>
        <end position="29"/>
    </location>
</feature>
<dbReference type="AlphaFoldDB" id="A0AA39HI05"/>
<feature type="domain" description="G-protein coupled receptors family 1 profile" evidence="6">
    <location>
        <begin position="21"/>
        <end position="274"/>
    </location>
</feature>
<dbReference type="InterPro" id="IPR017452">
    <property type="entry name" value="GPCR_Rhodpsn_7TM"/>
</dbReference>
<feature type="transmembrane region" description="Helical" evidence="5">
    <location>
        <begin position="41"/>
        <end position="64"/>
    </location>
</feature>
<gene>
    <name evidence="7" type="ORF">QR680_018166</name>
</gene>
<dbReference type="InterPro" id="IPR019424">
    <property type="entry name" value="7TM_GPCR_Srsx"/>
</dbReference>
<dbReference type="Gene3D" id="1.20.1070.10">
    <property type="entry name" value="Rhodopsin 7-helix transmembrane proteins"/>
    <property type="match status" value="1"/>
</dbReference>
<evidence type="ECO:0000256" key="2">
    <source>
        <dbReference type="ARBA" id="ARBA00022692"/>
    </source>
</evidence>
<keyword evidence="2 5" id="KW-0812">Transmembrane</keyword>
<proteinExistence type="predicted"/>
<keyword evidence="4 5" id="KW-0472">Membrane</keyword>
<keyword evidence="3 5" id="KW-1133">Transmembrane helix</keyword>
<organism evidence="7 8">
    <name type="scientific">Steinernema hermaphroditum</name>
    <dbReference type="NCBI Taxonomy" id="289476"/>
    <lineage>
        <taxon>Eukaryota</taxon>
        <taxon>Metazoa</taxon>
        <taxon>Ecdysozoa</taxon>
        <taxon>Nematoda</taxon>
        <taxon>Chromadorea</taxon>
        <taxon>Rhabditida</taxon>
        <taxon>Tylenchina</taxon>
        <taxon>Panagrolaimomorpha</taxon>
        <taxon>Strongyloidoidea</taxon>
        <taxon>Steinernematidae</taxon>
        <taxon>Steinernema</taxon>
    </lineage>
</organism>
<evidence type="ECO:0000256" key="3">
    <source>
        <dbReference type="ARBA" id="ARBA00022989"/>
    </source>
</evidence>
<dbReference type="PROSITE" id="PS50262">
    <property type="entry name" value="G_PROTEIN_RECEP_F1_2"/>
    <property type="match status" value="1"/>
</dbReference>
<evidence type="ECO:0000313" key="8">
    <source>
        <dbReference type="Proteomes" id="UP001175271"/>
    </source>
</evidence>
<dbReference type="GO" id="GO:0016020">
    <property type="term" value="C:membrane"/>
    <property type="evidence" value="ECO:0007669"/>
    <property type="project" value="UniProtKB-SubCell"/>
</dbReference>
<reference evidence="7" key="1">
    <citation type="submission" date="2023-06" db="EMBL/GenBank/DDBJ databases">
        <title>Genomic analysis of the entomopathogenic nematode Steinernema hermaphroditum.</title>
        <authorList>
            <person name="Schwarz E.M."/>
            <person name="Heppert J.K."/>
            <person name="Baniya A."/>
            <person name="Schwartz H.T."/>
            <person name="Tan C.-H."/>
            <person name="Antoshechkin I."/>
            <person name="Sternberg P.W."/>
            <person name="Goodrich-Blair H."/>
            <person name="Dillman A.R."/>
        </authorList>
    </citation>
    <scope>NUCLEOTIDE SEQUENCE</scope>
    <source>
        <strain evidence="7">PS9179</strain>
        <tissue evidence="7">Whole animal</tissue>
    </source>
</reference>
<feature type="transmembrane region" description="Helical" evidence="5">
    <location>
        <begin position="257"/>
        <end position="276"/>
    </location>
</feature>
<accession>A0AA39HI05</accession>
<comment type="subcellular location">
    <subcellularLocation>
        <location evidence="1">Membrane</location>
    </subcellularLocation>
</comment>
<keyword evidence="8" id="KW-1185">Reference proteome</keyword>
<comment type="caution">
    <text evidence="7">The sequence shown here is derived from an EMBL/GenBank/DDBJ whole genome shotgun (WGS) entry which is preliminary data.</text>
</comment>
<dbReference type="SUPFAM" id="SSF81321">
    <property type="entry name" value="Family A G protein-coupled receptor-like"/>
    <property type="match status" value="1"/>
</dbReference>
<feature type="transmembrane region" description="Helical" evidence="5">
    <location>
        <begin position="128"/>
        <end position="151"/>
    </location>
</feature>
<dbReference type="EMBL" id="JAUCMV010000004">
    <property type="protein sequence ID" value="KAK0405734.1"/>
    <property type="molecule type" value="Genomic_DNA"/>
</dbReference>
<dbReference type="Proteomes" id="UP001175271">
    <property type="component" value="Unassembled WGS sequence"/>
</dbReference>
<name>A0AA39HI05_9BILA</name>
<evidence type="ECO:0000256" key="5">
    <source>
        <dbReference type="SAM" id="Phobius"/>
    </source>
</evidence>
<evidence type="ECO:0000259" key="6">
    <source>
        <dbReference type="PROSITE" id="PS50262"/>
    </source>
</evidence>
<evidence type="ECO:0000256" key="4">
    <source>
        <dbReference type="ARBA" id="ARBA00023136"/>
    </source>
</evidence>
<protein>
    <recommendedName>
        <fullName evidence="6">G-protein coupled receptors family 1 profile domain-containing protein</fullName>
    </recommendedName>
</protein>
<feature type="transmembrane region" description="Helical" evidence="5">
    <location>
        <begin position="84"/>
        <end position="108"/>
    </location>
</feature>
<dbReference type="Pfam" id="PF10320">
    <property type="entry name" value="7TM_GPCR_Srsx"/>
    <property type="match status" value="1"/>
</dbReference>
<dbReference type="InterPro" id="IPR047130">
    <property type="entry name" value="7TM_GPCR_Srsx_nematod"/>
</dbReference>
<evidence type="ECO:0000256" key="1">
    <source>
        <dbReference type="ARBA" id="ARBA00004370"/>
    </source>
</evidence>